<gene>
    <name evidence="2" type="ORF">E2562_017123</name>
</gene>
<keyword evidence="3" id="KW-1185">Reference proteome</keyword>
<evidence type="ECO:0000313" key="2">
    <source>
        <dbReference type="EMBL" id="KAF0917222.1"/>
    </source>
</evidence>
<proteinExistence type="predicted"/>
<comment type="caution">
    <text evidence="2">The sequence shown here is derived from an EMBL/GenBank/DDBJ whole genome shotgun (WGS) entry which is preliminary data.</text>
</comment>
<accession>A0A6G1DYC5</accession>
<evidence type="ECO:0000256" key="1">
    <source>
        <dbReference type="SAM" id="MobiDB-lite"/>
    </source>
</evidence>
<evidence type="ECO:0000313" key="3">
    <source>
        <dbReference type="Proteomes" id="UP000479710"/>
    </source>
</evidence>
<reference evidence="2 3" key="1">
    <citation type="submission" date="2019-11" db="EMBL/GenBank/DDBJ databases">
        <title>Whole genome sequence of Oryza granulata.</title>
        <authorList>
            <person name="Li W."/>
        </authorList>
    </citation>
    <scope>NUCLEOTIDE SEQUENCE [LARGE SCALE GENOMIC DNA]</scope>
    <source>
        <strain evidence="3">cv. Menghai</strain>
        <tissue evidence="2">Leaf</tissue>
    </source>
</reference>
<organism evidence="2 3">
    <name type="scientific">Oryza meyeriana var. granulata</name>
    <dbReference type="NCBI Taxonomy" id="110450"/>
    <lineage>
        <taxon>Eukaryota</taxon>
        <taxon>Viridiplantae</taxon>
        <taxon>Streptophyta</taxon>
        <taxon>Embryophyta</taxon>
        <taxon>Tracheophyta</taxon>
        <taxon>Spermatophyta</taxon>
        <taxon>Magnoliopsida</taxon>
        <taxon>Liliopsida</taxon>
        <taxon>Poales</taxon>
        <taxon>Poaceae</taxon>
        <taxon>BOP clade</taxon>
        <taxon>Oryzoideae</taxon>
        <taxon>Oryzeae</taxon>
        <taxon>Oryzinae</taxon>
        <taxon>Oryza</taxon>
        <taxon>Oryza meyeriana</taxon>
    </lineage>
</organism>
<dbReference type="EMBL" id="SPHZ02000005">
    <property type="protein sequence ID" value="KAF0917222.1"/>
    <property type="molecule type" value="Genomic_DNA"/>
</dbReference>
<dbReference type="AlphaFoldDB" id="A0A6G1DYC5"/>
<name>A0A6G1DYC5_9ORYZ</name>
<dbReference type="Proteomes" id="UP000479710">
    <property type="component" value="Unassembled WGS sequence"/>
</dbReference>
<feature type="region of interest" description="Disordered" evidence="1">
    <location>
        <begin position="1"/>
        <end position="140"/>
    </location>
</feature>
<sequence>MQARQRRLRTVASDNQTTVAHGKRRSHGLGTAGGGAEEEMMMASPTGTGKNDDNGYDYPATAARDRKGRQGLRRRSDVGQRGRVTINDCGTREHDGGAATRQGGLDGKKRASPMETRGSSVALDRRDGDDGLSARTMVQR</sequence>
<protein>
    <submittedName>
        <fullName evidence="2">Uncharacterized protein</fullName>
    </submittedName>
</protein>